<dbReference type="OrthoDB" id="129316at2157"/>
<sequence>MSCKPIIFKNVPPDVFKCMKKKLQDAGIHVPPGNRGELSGSGVEADFEWDGKSSLTITITEKPFIVSCGAVAGKIKGFVKECHGS</sequence>
<organism evidence="1 2">
    <name type="scientific">Methanosarcina lacustris Z-7289</name>
    <dbReference type="NCBI Taxonomy" id="1434111"/>
    <lineage>
        <taxon>Archaea</taxon>
        <taxon>Methanobacteriati</taxon>
        <taxon>Methanobacteriota</taxon>
        <taxon>Stenosarchaea group</taxon>
        <taxon>Methanomicrobia</taxon>
        <taxon>Methanosarcinales</taxon>
        <taxon>Methanosarcinaceae</taxon>
        <taxon>Methanosarcina</taxon>
    </lineage>
</organism>
<dbReference type="Proteomes" id="UP000033072">
    <property type="component" value="Chromosome"/>
</dbReference>
<protein>
    <submittedName>
        <fullName evidence="1">Uncharacterized protein</fullName>
    </submittedName>
</protein>
<dbReference type="HOGENOM" id="CLU_174511_0_0_2"/>
<dbReference type="EMBL" id="CP009515">
    <property type="protein sequence ID" value="AKB73288.1"/>
    <property type="molecule type" value="Genomic_DNA"/>
</dbReference>
<evidence type="ECO:0000313" key="1">
    <source>
        <dbReference type="EMBL" id="AKB73288.1"/>
    </source>
</evidence>
<keyword evidence="2" id="KW-1185">Reference proteome</keyword>
<dbReference type="RefSeq" id="WP_048123983.1">
    <property type="nucleotide sequence ID" value="NZ_CP009515.1"/>
</dbReference>
<gene>
    <name evidence="1" type="ORF">MSLAZ_0027</name>
</gene>
<dbReference type="PATRIC" id="fig|1434111.4.peg.35"/>
<dbReference type="KEGG" id="mls:MSLAZ_0027"/>
<dbReference type="GeneID" id="24804687"/>
<dbReference type="STRING" id="1434111.MSLAZ_0027"/>
<proteinExistence type="predicted"/>
<dbReference type="AlphaFoldDB" id="A0A0E3S3J0"/>
<name>A0A0E3S3J0_9EURY</name>
<accession>A0A0E3S3J0</accession>
<reference evidence="1 2" key="1">
    <citation type="submission" date="2014-07" db="EMBL/GenBank/DDBJ databases">
        <title>Methanogenic archaea and the global carbon cycle.</title>
        <authorList>
            <person name="Henriksen J.R."/>
            <person name="Luke J."/>
            <person name="Reinhart S."/>
            <person name="Benedict M.N."/>
            <person name="Youngblut N.D."/>
            <person name="Metcalf M.E."/>
            <person name="Whitaker R.J."/>
            <person name="Metcalf W.W."/>
        </authorList>
    </citation>
    <scope>NUCLEOTIDE SEQUENCE [LARGE SCALE GENOMIC DNA]</scope>
    <source>
        <strain evidence="1 2">Z-7289</strain>
    </source>
</reference>
<evidence type="ECO:0000313" key="2">
    <source>
        <dbReference type="Proteomes" id="UP000033072"/>
    </source>
</evidence>